<protein>
    <submittedName>
        <fullName evidence="3">Endonuclease/exonuclease/phosphatase family protein</fullName>
    </submittedName>
</protein>
<dbReference type="EMBL" id="RXLR01000015">
    <property type="protein sequence ID" value="TDH21051.1"/>
    <property type="molecule type" value="Genomic_DNA"/>
</dbReference>
<keyword evidence="1" id="KW-0812">Transmembrane</keyword>
<accession>A0A4R5PA54</accession>
<name>A0A4R5PA54_9MYCO</name>
<organism evidence="3 4">
    <name type="scientific">Mycobacteroides franklinii</name>
    <dbReference type="NCBI Taxonomy" id="948102"/>
    <lineage>
        <taxon>Bacteria</taxon>
        <taxon>Bacillati</taxon>
        <taxon>Actinomycetota</taxon>
        <taxon>Actinomycetes</taxon>
        <taxon>Mycobacteriales</taxon>
        <taxon>Mycobacteriaceae</taxon>
        <taxon>Mycobacteroides</taxon>
    </lineage>
</organism>
<keyword evidence="1" id="KW-0472">Membrane</keyword>
<comment type="caution">
    <text evidence="3">The sequence shown here is derived from an EMBL/GenBank/DDBJ whole genome shotgun (WGS) entry which is preliminary data.</text>
</comment>
<sequence>MRGRTAVGALGWLLAIVAVVAIASRWVRSSWSPLIGLTAGFPPTCVLMILGLLLFLVVRQWWGVLTAVVVIALQALAIAPMYLPDRAPAGTTVTVLQTNLRVGAGDAGAVVAAIHEHDVGVVTVDELTPEARTKLVAAGIDSALPYSYTIAEPLALGTGIWSRYPLTPVHQDDQAFAMRQIWAEAEIPGVGSVMLVAAHTRPPEKDMSSPGWLTELDTTGRQLQALRPDVKVIVGGDFNATYDHFAFRQILTGGFADAVDQAGGGWLPTWREGRWYTRLIGIDHVLTRGATATSVSTEQIYGSDHRALIATVVVPNSSS</sequence>
<dbReference type="AlphaFoldDB" id="A0A4R5PA54"/>
<keyword evidence="1" id="KW-1133">Transmembrane helix</keyword>
<proteinExistence type="predicted"/>
<evidence type="ECO:0000256" key="1">
    <source>
        <dbReference type="SAM" id="Phobius"/>
    </source>
</evidence>
<keyword evidence="3" id="KW-0269">Exonuclease</keyword>
<dbReference type="Pfam" id="PF03372">
    <property type="entry name" value="Exo_endo_phos"/>
    <property type="match status" value="1"/>
</dbReference>
<keyword evidence="3" id="KW-0540">Nuclease</keyword>
<feature type="transmembrane region" description="Helical" evidence="1">
    <location>
        <begin position="64"/>
        <end position="83"/>
    </location>
</feature>
<dbReference type="Proteomes" id="UP000295627">
    <property type="component" value="Unassembled WGS sequence"/>
</dbReference>
<dbReference type="GO" id="GO:0004527">
    <property type="term" value="F:exonuclease activity"/>
    <property type="evidence" value="ECO:0007669"/>
    <property type="project" value="UniProtKB-KW"/>
</dbReference>
<evidence type="ECO:0000313" key="3">
    <source>
        <dbReference type="EMBL" id="TDH21051.1"/>
    </source>
</evidence>
<dbReference type="Gene3D" id="3.60.10.10">
    <property type="entry name" value="Endonuclease/exonuclease/phosphatase"/>
    <property type="match status" value="1"/>
</dbReference>
<evidence type="ECO:0000259" key="2">
    <source>
        <dbReference type="Pfam" id="PF03372"/>
    </source>
</evidence>
<keyword evidence="3" id="KW-0255">Endonuclease</keyword>
<dbReference type="SUPFAM" id="SSF56219">
    <property type="entry name" value="DNase I-like"/>
    <property type="match status" value="1"/>
</dbReference>
<reference evidence="3 4" key="1">
    <citation type="journal article" date="2019" name="Sci. Rep.">
        <title>Extended insight into the Mycobacterium chelonae-abscessus complex through whole genome sequencing of Mycobacterium salmoniphilum outbreak and Mycobacterium salmoniphilum-like strains.</title>
        <authorList>
            <person name="Behra P.R.K."/>
            <person name="Das S."/>
            <person name="Pettersson B.M.F."/>
            <person name="Shirreff L."/>
            <person name="DuCote T."/>
            <person name="Jacobsson K.G."/>
            <person name="Ennis D.G."/>
            <person name="Kirsebom L.A."/>
        </authorList>
    </citation>
    <scope>NUCLEOTIDE SEQUENCE [LARGE SCALE GENOMIC DNA]</scope>
    <source>
        <strain evidence="3 4">DSM 45524</strain>
    </source>
</reference>
<gene>
    <name evidence="3" type="ORF">EJ571_13885</name>
</gene>
<dbReference type="InterPro" id="IPR036691">
    <property type="entry name" value="Endo/exonu/phosph_ase_sf"/>
</dbReference>
<dbReference type="GO" id="GO:0004519">
    <property type="term" value="F:endonuclease activity"/>
    <property type="evidence" value="ECO:0007669"/>
    <property type="project" value="UniProtKB-KW"/>
</dbReference>
<feature type="transmembrane region" description="Helical" evidence="1">
    <location>
        <begin position="31"/>
        <end position="57"/>
    </location>
</feature>
<keyword evidence="3" id="KW-0378">Hydrolase</keyword>
<feature type="domain" description="Endonuclease/exonuclease/phosphatase" evidence="2">
    <location>
        <begin position="97"/>
        <end position="305"/>
    </location>
</feature>
<dbReference type="InterPro" id="IPR005135">
    <property type="entry name" value="Endo/exonuclease/phosphatase"/>
</dbReference>
<evidence type="ECO:0000313" key="4">
    <source>
        <dbReference type="Proteomes" id="UP000295627"/>
    </source>
</evidence>